<evidence type="ECO:0000256" key="1">
    <source>
        <dbReference type="SAM" id="Phobius"/>
    </source>
</evidence>
<feature type="transmembrane region" description="Helical" evidence="1">
    <location>
        <begin position="41"/>
        <end position="63"/>
    </location>
</feature>
<evidence type="ECO:0000313" key="3">
    <source>
        <dbReference type="Proteomes" id="UP000729701"/>
    </source>
</evidence>
<dbReference type="EMBL" id="JAHHGZ010000058">
    <property type="protein sequence ID" value="MBW4671978.1"/>
    <property type="molecule type" value="Genomic_DNA"/>
</dbReference>
<evidence type="ECO:0000313" key="2">
    <source>
        <dbReference type="EMBL" id="MBW4671978.1"/>
    </source>
</evidence>
<keyword evidence="1" id="KW-0472">Membrane</keyword>
<comment type="caution">
    <text evidence="2">The sequence shown here is derived from an EMBL/GenBank/DDBJ whole genome shotgun (WGS) entry which is preliminary data.</text>
</comment>
<accession>A0A951QX17</accession>
<protein>
    <recommendedName>
        <fullName evidence="4">Transmembrane protein</fullName>
    </recommendedName>
</protein>
<feature type="transmembrane region" description="Helical" evidence="1">
    <location>
        <begin position="83"/>
        <end position="104"/>
    </location>
</feature>
<sequence length="209" mass="23824">MNTIRGLVEIQQAESDYQIQQLLRDNETAAKERDRHLNKSVGALSFGLITTSMVTSNSRYLIAQSPGKYPTRPPFKDSAWTDFFLSLAVGICFGCLAGGAWWKFSPYIQSSSHRRDYNAATKKLDAFLKLLENKSNLFTDEFRKELLELIESKPNEVVKLSDAIYSCCESKTQIKKELKNIQKSLCNKSSVHKDYKEKLINTIKISKQL</sequence>
<dbReference type="AlphaFoldDB" id="A0A951QX17"/>
<keyword evidence="1" id="KW-1133">Transmembrane helix</keyword>
<keyword evidence="1" id="KW-0812">Transmembrane</keyword>
<dbReference type="Proteomes" id="UP000729701">
    <property type="component" value="Unassembled WGS sequence"/>
</dbReference>
<reference evidence="2" key="1">
    <citation type="submission" date="2021-05" db="EMBL/GenBank/DDBJ databases">
        <authorList>
            <person name="Pietrasiak N."/>
            <person name="Ward R."/>
            <person name="Stajich J.E."/>
            <person name="Kurbessoian T."/>
        </authorList>
    </citation>
    <scope>NUCLEOTIDE SEQUENCE</scope>
    <source>
        <strain evidence="2">GSE-NOS-MK-12-04C</strain>
    </source>
</reference>
<name>A0A951QX17_9CYAN</name>
<reference evidence="2" key="2">
    <citation type="journal article" date="2022" name="Microbiol. Resour. Announc.">
        <title>Metagenome Sequencing to Explore Phylogenomics of Terrestrial Cyanobacteria.</title>
        <authorList>
            <person name="Ward R.D."/>
            <person name="Stajich J.E."/>
            <person name="Johansen J.R."/>
            <person name="Huntemann M."/>
            <person name="Clum A."/>
            <person name="Foster B."/>
            <person name="Foster B."/>
            <person name="Roux S."/>
            <person name="Palaniappan K."/>
            <person name="Varghese N."/>
            <person name="Mukherjee S."/>
            <person name="Reddy T.B.K."/>
            <person name="Daum C."/>
            <person name="Copeland A."/>
            <person name="Chen I.A."/>
            <person name="Ivanova N.N."/>
            <person name="Kyrpides N.C."/>
            <person name="Shapiro N."/>
            <person name="Eloe-Fadrosh E.A."/>
            <person name="Pietrasiak N."/>
        </authorList>
    </citation>
    <scope>NUCLEOTIDE SEQUENCE</scope>
    <source>
        <strain evidence="2">GSE-NOS-MK-12-04C</strain>
    </source>
</reference>
<gene>
    <name evidence="2" type="ORF">KME60_32280</name>
</gene>
<organism evidence="2 3">
    <name type="scientific">Cyanomargarita calcarea GSE-NOS-MK-12-04C</name>
    <dbReference type="NCBI Taxonomy" id="2839659"/>
    <lineage>
        <taxon>Bacteria</taxon>
        <taxon>Bacillati</taxon>
        <taxon>Cyanobacteriota</taxon>
        <taxon>Cyanophyceae</taxon>
        <taxon>Nostocales</taxon>
        <taxon>Cyanomargaritaceae</taxon>
        <taxon>Cyanomargarita</taxon>
    </lineage>
</organism>
<proteinExistence type="predicted"/>
<evidence type="ECO:0008006" key="4">
    <source>
        <dbReference type="Google" id="ProtNLM"/>
    </source>
</evidence>